<reference evidence="6" key="1">
    <citation type="submission" date="2013-05" db="EMBL/GenBank/DDBJ databases">
        <title>Draft genome sequences of six wheat associated Fusarium spp. isolates.</title>
        <authorList>
            <person name="Moolhuijzen P.M."/>
            <person name="Manners J.M."/>
            <person name="Wilcox S."/>
            <person name="Bellgard M.I."/>
            <person name="Gardiner D.M."/>
        </authorList>
    </citation>
    <scope>NUCLEOTIDE SEQUENCE</scope>
    <source>
        <strain evidence="6">CS3069</strain>
    </source>
</reference>
<dbReference type="InterPro" id="IPR006838">
    <property type="entry name" value="ADTRP_AIG1"/>
</dbReference>
<dbReference type="Pfam" id="PF04750">
    <property type="entry name" value="Far-17a_AIG1"/>
    <property type="match status" value="1"/>
</dbReference>
<evidence type="ECO:0000256" key="5">
    <source>
        <dbReference type="SAM" id="Phobius"/>
    </source>
</evidence>
<dbReference type="GO" id="GO:0016020">
    <property type="term" value="C:membrane"/>
    <property type="evidence" value="ECO:0007669"/>
    <property type="project" value="InterPro"/>
</dbReference>
<feature type="transmembrane region" description="Helical" evidence="5">
    <location>
        <begin position="86"/>
        <end position="105"/>
    </location>
</feature>
<proteinExistence type="predicted"/>
<feature type="transmembrane region" description="Helical" evidence="5">
    <location>
        <begin position="193"/>
        <end position="214"/>
    </location>
</feature>
<sequence length="235" mass="26687">MASQHPLQKLSSPSWGLSLVVHLLGIASFNYNFMFLQQWDVPIAKAYGWHFQFLTILGLAASMIAFMFGAAADLTKSRTLFQVKNYIAVLATPVEVVISILYWGIKFVDSKLLMPDEFYIDILPDVGFHLAPAVFLTIDLLFFSPPWTIPAYGMMALSTVFTFAYWFWVEHCYSHNGWYPYPLFELLTTGQRIAFFTFAAALIVASASGLKWLYGRVNGYETAQKEAHKPLKQVR</sequence>
<evidence type="ECO:0000313" key="6">
    <source>
        <dbReference type="EMBL" id="CEG05110.1"/>
    </source>
</evidence>
<dbReference type="GO" id="GO:0012505">
    <property type="term" value="C:endomembrane system"/>
    <property type="evidence" value="ECO:0007669"/>
    <property type="project" value="UniProtKB-SubCell"/>
</dbReference>
<evidence type="ECO:0000256" key="1">
    <source>
        <dbReference type="ARBA" id="ARBA00004127"/>
    </source>
</evidence>
<keyword evidence="4 5" id="KW-0472">Membrane</keyword>
<feature type="transmembrane region" description="Helical" evidence="5">
    <location>
        <begin position="12"/>
        <end position="31"/>
    </location>
</feature>
<keyword evidence="3 5" id="KW-1133">Transmembrane helix</keyword>
<feature type="transmembrane region" description="Helical" evidence="5">
    <location>
        <begin position="51"/>
        <end position="74"/>
    </location>
</feature>
<feature type="transmembrane region" description="Helical" evidence="5">
    <location>
        <begin position="149"/>
        <end position="168"/>
    </location>
</feature>
<accession>A0A090MHG3</accession>
<organism evidence="6">
    <name type="scientific">Fusarium clavum</name>
    <dbReference type="NCBI Taxonomy" id="2594811"/>
    <lineage>
        <taxon>Eukaryota</taxon>
        <taxon>Fungi</taxon>
        <taxon>Dikarya</taxon>
        <taxon>Ascomycota</taxon>
        <taxon>Pezizomycotina</taxon>
        <taxon>Sordariomycetes</taxon>
        <taxon>Hypocreomycetidae</taxon>
        <taxon>Hypocreales</taxon>
        <taxon>Nectriaceae</taxon>
        <taxon>Fusarium</taxon>
        <taxon>Fusarium incarnatum-equiseti species complex</taxon>
    </lineage>
</organism>
<feature type="transmembrane region" description="Helical" evidence="5">
    <location>
        <begin position="125"/>
        <end position="142"/>
    </location>
</feature>
<evidence type="ECO:0000256" key="2">
    <source>
        <dbReference type="ARBA" id="ARBA00022692"/>
    </source>
</evidence>
<dbReference type="PANTHER" id="PTHR10989:SF16">
    <property type="entry name" value="AT02829P-RELATED"/>
    <property type="match status" value="1"/>
</dbReference>
<dbReference type="EMBL" id="CBMI010002975">
    <property type="protein sequence ID" value="CEG05110.1"/>
    <property type="molecule type" value="Genomic_DNA"/>
</dbReference>
<evidence type="ECO:0000256" key="3">
    <source>
        <dbReference type="ARBA" id="ARBA00022989"/>
    </source>
</evidence>
<comment type="caution">
    <text evidence="6">The sequence shown here is derived from an EMBL/GenBank/DDBJ whole genome shotgun (WGS) entry which is preliminary data.</text>
</comment>
<protein>
    <submittedName>
        <fullName evidence="6">WGS project CBMI000000000 data, contig CS3069_c002977</fullName>
    </submittedName>
</protein>
<keyword evidence="2 5" id="KW-0812">Transmembrane</keyword>
<name>A0A090MHG3_9HYPO</name>
<dbReference type="PANTHER" id="PTHR10989">
    <property type="entry name" value="ANDROGEN-INDUCED PROTEIN 1-RELATED"/>
    <property type="match status" value="1"/>
</dbReference>
<gene>
    <name evidence="6" type="ORF">BN850_0094690</name>
</gene>
<comment type="subcellular location">
    <subcellularLocation>
        <location evidence="1">Endomembrane system</location>
        <topology evidence="1">Multi-pass membrane protein</topology>
    </subcellularLocation>
</comment>
<evidence type="ECO:0000256" key="4">
    <source>
        <dbReference type="ARBA" id="ARBA00023136"/>
    </source>
</evidence>
<dbReference type="AlphaFoldDB" id="A0A090MHG3"/>